<comment type="similarity">
    <text evidence="2">Belongs to the class-V pyridoxal-phosphate-dependent aminotransferase family.</text>
</comment>
<keyword evidence="5" id="KW-0032">Aminotransferase</keyword>
<organism evidence="5 6">
    <name type="scientific">Anaeromyxobacter paludicola</name>
    <dbReference type="NCBI Taxonomy" id="2918171"/>
    <lineage>
        <taxon>Bacteria</taxon>
        <taxon>Pseudomonadati</taxon>
        <taxon>Myxococcota</taxon>
        <taxon>Myxococcia</taxon>
        <taxon>Myxococcales</taxon>
        <taxon>Cystobacterineae</taxon>
        <taxon>Anaeromyxobacteraceae</taxon>
        <taxon>Anaeromyxobacter</taxon>
    </lineage>
</organism>
<evidence type="ECO:0000256" key="1">
    <source>
        <dbReference type="ARBA" id="ARBA00001933"/>
    </source>
</evidence>
<evidence type="ECO:0000313" key="5">
    <source>
        <dbReference type="EMBL" id="BDG08757.1"/>
    </source>
</evidence>
<evidence type="ECO:0000256" key="3">
    <source>
        <dbReference type="ARBA" id="ARBA00022898"/>
    </source>
</evidence>
<keyword evidence="5" id="KW-0808">Transferase</keyword>
<evidence type="ECO:0000313" key="6">
    <source>
        <dbReference type="Proteomes" id="UP001162734"/>
    </source>
</evidence>
<comment type="cofactor">
    <cofactor evidence="1">
        <name>pyridoxal 5'-phosphate</name>
        <dbReference type="ChEBI" id="CHEBI:597326"/>
    </cofactor>
</comment>
<dbReference type="PANTHER" id="PTHR21152">
    <property type="entry name" value="AMINOTRANSFERASE CLASS V"/>
    <property type="match status" value="1"/>
</dbReference>
<dbReference type="SUPFAM" id="SSF53383">
    <property type="entry name" value="PLP-dependent transferases"/>
    <property type="match status" value="1"/>
</dbReference>
<dbReference type="InterPro" id="IPR024169">
    <property type="entry name" value="SP_NH2Trfase/AEP_transaminase"/>
</dbReference>
<dbReference type="GO" id="GO:0008483">
    <property type="term" value="F:transaminase activity"/>
    <property type="evidence" value="ECO:0007669"/>
    <property type="project" value="UniProtKB-KW"/>
</dbReference>
<proteinExistence type="inferred from homology"/>
<evidence type="ECO:0000256" key="2">
    <source>
        <dbReference type="ARBA" id="ARBA00009236"/>
    </source>
</evidence>
<dbReference type="Gene3D" id="3.40.640.10">
    <property type="entry name" value="Type I PLP-dependent aspartate aminotransferase-like (Major domain)"/>
    <property type="match status" value="1"/>
</dbReference>
<dbReference type="Gene3D" id="3.90.1150.10">
    <property type="entry name" value="Aspartate Aminotransferase, domain 1"/>
    <property type="match status" value="1"/>
</dbReference>
<name>A0ABN6N6F4_9BACT</name>
<feature type="domain" description="Aminotransferase class V" evidence="4">
    <location>
        <begin position="42"/>
        <end position="339"/>
    </location>
</feature>
<dbReference type="EMBL" id="AP025592">
    <property type="protein sequence ID" value="BDG08757.1"/>
    <property type="molecule type" value="Genomic_DNA"/>
</dbReference>
<gene>
    <name evidence="5" type="ORF">AMPC_18700</name>
</gene>
<dbReference type="PIRSF" id="PIRSF000524">
    <property type="entry name" value="SPT"/>
    <property type="match status" value="1"/>
</dbReference>
<accession>A0ABN6N6F4</accession>
<sequence>MTAASLSELAPPTRLLLGPGPSPVSPRVLRALGTPPLGHLDPAFLVIMNELQAALREVFRTRNPFTIAVSGTGSAGMEAALVNLLEPGDTAVVGVNGVFGARLADIAGRCGAKVVKLEAPWGEVFTPAEVEEALAREGNVKLVALVHAETSTGARQPMEGMGDLCRRHGALLVLDTVTSLGGLPVEVDAWGVDACYSGTQKCLSCPPGLAPLTFSPRAVEVLKSRKQKVQSWYLDMSMIADYWTEGKRAYHHTAPINMVYALREALRLVLEEGLDARFARHARHSAALLAGLAALGCRPVAAEGRRLPSLNCIFAPDGVAEAPVRKAVLEEFDIEIGGGLGPLAGKVWRIGLMGDGARQGSVVAVLSALEQVLARQGKVSRPGVALEAALRVYEG</sequence>
<dbReference type="RefSeq" id="WP_248345959.1">
    <property type="nucleotide sequence ID" value="NZ_AP025592.1"/>
</dbReference>
<dbReference type="InterPro" id="IPR000192">
    <property type="entry name" value="Aminotrans_V_dom"/>
</dbReference>
<protein>
    <submittedName>
        <fullName evidence="5">Alanine--glyoxylate aminotransferase</fullName>
    </submittedName>
</protein>
<dbReference type="CDD" id="cd06451">
    <property type="entry name" value="AGAT_like"/>
    <property type="match status" value="1"/>
</dbReference>
<keyword evidence="6" id="KW-1185">Reference proteome</keyword>
<evidence type="ECO:0000259" key="4">
    <source>
        <dbReference type="Pfam" id="PF00266"/>
    </source>
</evidence>
<dbReference type="Pfam" id="PF00266">
    <property type="entry name" value="Aminotran_5"/>
    <property type="match status" value="1"/>
</dbReference>
<dbReference type="InterPro" id="IPR015424">
    <property type="entry name" value="PyrdxlP-dep_Trfase"/>
</dbReference>
<reference evidence="6" key="1">
    <citation type="journal article" date="2022" name="Int. J. Syst. Evol. Microbiol.">
        <title>Anaeromyxobacter oryzae sp. nov., Anaeromyxobacter diazotrophicus sp. nov. and Anaeromyxobacter paludicola sp. nov., isolated from paddy soils.</title>
        <authorList>
            <person name="Itoh H."/>
            <person name="Xu Z."/>
            <person name="Mise K."/>
            <person name="Masuda Y."/>
            <person name="Ushijima N."/>
            <person name="Hayakawa C."/>
            <person name="Shiratori Y."/>
            <person name="Senoo K."/>
        </authorList>
    </citation>
    <scope>NUCLEOTIDE SEQUENCE [LARGE SCALE GENOMIC DNA]</scope>
    <source>
        <strain evidence="6">Red630</strain>
    </source>
</reference>
<dbReference type="InterPro" id="IPR015421">
    <property type="entry name" value="PyrdxlP-dep_Trfase_major"/>
</dbReference>
<dbReference type="Proteomes" id="UP001162734">
    <property type="component" value="Chromosome"/>
</dbReference>
<dbReference type="PANTHER" id="PTHR21152:SF40">
    <property type="entry name" value="ALANINE--GLYOXYLATE AMINOTRANSFERASE"/>
    <property type="match status" value="1"/>
</dbReference>
<keyword evidence="3" id="KW-0663">Pyridoxal phosphate</keyword>
<dbReference type="InterPro" id="IPR015422">
    <property type="entry name" value="PyrdxlP-dep_Trfase_small"/>
</dbReference>